<dbReference type="InterPro" id="IPR004860">
    <property type="entry name" value="LAGLIDADG_dom"/>
</dbReference>
<name>Q2LCQ2_DICCI</name>
<keyword evidence="3" id="KW-0496">Mitochondrion</keyword>
<dbReference type="PANTHER" id="PTHR37520:SF1">
    <property type="entry name" value="INTRON-ENCODED DNA ENDONUCLEASE AI2A-RELATED"/>
    <property type="match status" value="1"/>
</dbReference>
<reference evidence="3" key="1">
    <citation type="submission" date="2007-11" db="EMBL/GenBank/DDBJ databases">
        <authorList>
            <person name="Heidel A.J."/>
            <person name="Gloeckner G."/>
        </authorList>
    </citation>
    <scope>NUCLEOTIDE SEQUENCE</scope>
</reference>
<dbReference type="AlphaFoldDB" id="Q2LCQ2"/>
<evidence type="ECO:0000259" key="2">
    <source>
        <dbReference type="Pfam" id="PF00961"/>
    </source>
</evidence>
<evidence type="ECO:0000313" key="3">
    <source>
        <dbReference type="EMBL" id="ABC60391.1"/>
    </source>
</evidence>
<dbReference type="Gene3D" id="3.10.28.10">
    <property type="entry name" value="Homing endonucleases"/>
    <property type="match status" value="2"/>
</dbReference>
<geneLocation type="mitochondrion" evidence="3"/>
<feature type="domain" description="Homing endonuclease LAGLIDADG" evidence="2">
    <location>
        <begin position="31"/>
        <end position="118"/>
    </location>
</feature>
<proteinExistence type="inferred from homology"/>
<dbReference type="Pfam" id="PF00961">
    <property type="entry name" value="LAGLIDADG_1"/>
    <property type="match status" value="2"/>
</dbReference>
<gene>
    <name evidence="3" type="primary">ai2b</name>
</gene>
<dbReference type="EMBL" id="DQ336395">
    <property type="protein sequence ID" value="ABC60391.1"/>
    <property type="molecule type" value="Genomic_DNA"/>
</dbReference>
<comment type="similarity">
    <text evidence="1">Belongs to the LAGLIDADG endonuclease family.</text>
</comment>
<dbReference type="PANTHER" id="PTHR37520">
    <property type="entry name" value="INTRON-ENCODED DNA ENDONUCLEASE AI2A-RELATED"/>
    <property type="match status" value="1"/>
</dbReference>
<keyword evidence="3" id="KW-0255">Endonuclease</keyword>
<keyword evidence="3" id="KW-0540">Nuclease</keyword>
<reference evidence="3" key="2">
    <citation type="journal article" date="2008" name="Mol. Biol. Evol.">
        <title>Mitochondrial genome evolution in the social amoebae.</title>
        <authorList>
            <person name="Heidel A.J."/>
            <person name="Gloeckner G."/>
        </authorList>
    </citation>
    <scope>NUCLEOTIDE SEQUENCE</scope>
</reference>
<protein>
    <submittedName>
        <fullName evidence="3">Endonuclease ai2b</fullName>
    </submittedName>
</protein>
<dbReference type="GO" id="GO:0004519">
    <property type="term" value="F:endonuclease activity"/>
    <property type="evidence" value="ECO:0007669"/>
    <property type="project" value="UniProtKB-KW"/>
</dbReference>
<evidence type="ECO:0000256" key="1">
    <source>
        <dbReference type="ARBA" id="ARBA00005588"/>
    </source>
</evidence>
<keyword evidence="3" id="KW-0378">Hydrolase</keyword>
<accession>Q2LCQ2</accession>
<dbReference type="InterPro" id="IPR027434">
    <property type="entry name" value="Homing_endonucl"/>
</dbReference>
<feature type="domain" description="Homing endonuclease LAGLIDADG" evidence="2">
    <location>
        <begin position="137"/>
        <end position="232"/>
    </location>
</feature>
<sequence>MVKHLHNELKLNRERYFKSKLHENSKWDAWLAGLIDGAGSFTLNKAGYANLEIVMELREVDCLAEIKQRFGGTIKTRAGLKAVRYRAHSLVGIRQIIACVNGHIRIPRRQIQLEKICKHYNINYKYPTKLTSENGWISGFFDATGTIQLKGLILRENRYIDYQLILIFKEKVNTMLNEIQECFGGNLNIDQSSGGSFTLSYKSQQQLLDFYDYFKKYPARSSKKHNILLIPQLYDIQNELKYIKNVELKQKICNQFISKWYYNDKEFYENEISDGQESK</sequence>
<dbReference type="RefSeq" id="YP_492640.1">
    <property type="nucleotide sequence ID" value="NC_007787.2"/>
</dbReference>
<organism evidence="3">
    <name type="scientific">Dictyostelium citrinum</name>
    <name type="common">Slime mold</name>
    <dbReference type="NCBI Taxonomy" id="361072"/>
    <lineage>
        <taxon>Eukaryota</taxon>
        <taxon>Amoebozoa</taxon>
        <taxon>Evosea</taxon>
        <taxon>Eumycetozoa</taxon>
        <taxon>Dictyostelia</taxon>
        <taxon>Dictyosteliales</taxon>
        <taxon>Dictyosteliaceae</taxon>
        <taxon>Dictyostelium</taxon>
    </lineage>
</organism>
<dbReference type="SUPFAM" id="SSF55608">
    <property type="entry name" value="Homing endonucleases"/>
    <property type="match status" value="2"/>
</dbReference>